<dbReference type="InterPro" id="IPR038656">
    <property type="entry name" value="Peptidase_G1_sf"/>
</dbReference>
<keyword evidence="3" id="KW-0732">Signal</keyword>
<evidence type="ECO:0000256" key="1">
    <source>
        <dbReference type="PIRSR" id="PIRSR600250-50"/>
    </source>
</evidence>
<sequence>MKFSAITLSYALFASYVSAAPRGHSTLEERIARRAAARSSRPNQRIETSDRSNDTNVSYSTNWSGAVITSPPSGQTFNAVSASFVVPTPKAPSGGSSRGTYSASAWVGIDGDTYQNSILQTGVDFTIENGVVSYDAWYEWFPDYAYDFSIQINEGDTIKASVSASTSTSGVAIIENVTTGKTVTKSLTSSAALGGQNAEWIVEDYEEGSSLVNLANWGSVVFTGATASTKSSTLDASTASIIDIQQSGKTLTSVTVSGSTVTDKYV</sequence>
<feature type="chain" id="PRO_5015486298" description="Aspergillopepsin" evidence="3">
    <location>
        <begin position="20"/>
        <end position="266"/>
    </location>
</feature>
<dbReference type="GO" id="GO:0070007">
    <property type="term" value="F:glutamic-type endopeptidase activity"/>
    <property type="evidence" value="ECO:0007669"/>
    <property type="project" value="InterPro"/>
</dbReference>
<evidence type="ECO:0000313" key="4">
    <source>
        <dbReference type="EMBL" id="PTB35361.1"/>
    </source>
</evidence>
<dbReference type="PANTHER" id="PTHR37536:SF1">
    <property type="entry name" value="ASPERGILLOPEPSIN, PUTAITVE (AFU_ORTHOLOGUE AFUA_7G01200)"/>
    <property type="match status" value="1"/>
</dbReference>
<dbReference type="InterPro" id="IPR000250">
    <property type="entry name" value="Peptidase_G1"/>
</dbReference>
<name>A0A2T3YS08_TRIA4</name>
<dbReference type="PANTHER" id="PTHR37536">
    <property type="entry name" value="PUTATIVE (AFU_ORTHOLOGUE AFUA_3G02970)-RELATED"/>
    <property type="match status" value="1"/>
</dbReference>
<evidence type="ECO:0000256" key="2">
    <source>
        <dbReference type="SAM" id="MobiDB-lite"/>
    </source>
</evidence>
<feature type="active site" description="Proton acceptor" evidence="1">
    <location>
        <position position="203"/>
    </location>
</feature>
<dbReference type="OrthoDB" id="2862635at2759"/>
<dbReference type="Gene3D" id="2.60.120.700">
    <property type="entry name" value="Peptidase G1"/>
    <property type="match status" value="1"/>
</dbReference>
<evidence type="ECO:0000256" key="3">
    <source>
        <dbReference type="SAM" id="SignalP"/>
    </source>
</evidence>
<dbReference type="InterPro" id="IPR013320">
    <property type="entry name" value="ConA-like_dom_sf"/>
</dbReference>
<dbReference type="AlphaFoldDB" id="A0A2T3YS08"/>
<proteinExistence type="predicted"/>
<dbReference type="GO" id="GO:0006508">
    <property type="term" value="P:proteolysis"/>
    <property type="evidence" value="ECO:0007669"/>
    <property type="project" value="InterPro"/>
</dbReference>
<reference evidence="4 5" key="1">
    <citation type="submission" date="2016-07" db="EMBL/GenBank/DDBJ databases">
        <title>Multiple horizontal gene transfer events from other fungi enriched the ability of initially mycotrophic Trichoderma (Ascomycota) to feed on dead plant biomass.</title>
        <authorList>
            <consortium name="DOE Joint Genome Institute"/>
            <person name="Aerts A."/>
            <person name="Atanasova L."/>
            <person name="Chenthamara K."/>
            <person name="Zhang J."/>
            <person name="Grujic M."/>
            <person name="Henrissat B."/>
            <person name="Kuo A."/>
            <person name="Salamov A."/>
            <person name="Lipzen A."/>
            <person name="Labutti K."/>
            <person name="Barry K."/>
            <person name="Miao Y."/>
            <person name="Rahimi M.J."/>
            <person name="Shen Q."/>
            <person name="Grigoriev I.V."/>
            <person name="Kubicek C.P."/>
            <person name="Druzhinina I.S."/>
        </authorList>
    </citation>
    <scope>NUCLEOTIDE SEQUENCE [LARGE SCALE GENOMIC DNA]</scope>
    <source>
        <strain evidence="4 5">CBS 433.97</strain>
    </source>
</reference>
<dbReference type="Proteomes" id="UP000240493">
    <property type="component" value="Unassembled WGS sequence"/>
</dbReference>
<dbReference type="STRING" id="1042311.A0A2T3YS08"/>
<dbReference type="Pfam" id="PF01828">
    <property type="entry name" value="Peptidase_A4"/>
    <property type="match status" value="1"/>
</dbReference>
<feature type="signal peptide" evidence="3">
    <location>
        <begin position="1"/>
        <end position="19"/>
    </location>
</feature>
<dbReference type="EMBL" id="KZ679276">
    <property type="protein sequence ID" value="PTB35361.1"/>
    <property type="molecule type" value="Genomic_DNA"/>
</dbReference>
<accession>A0A2T3YS08</accession>
<dbReference type="SUPFAM" id="SSF49899">
    <property type="entry name" value="Concanavalin A-like lectins/glucanases"/>
    <property type="match status" value="1"/>
</dbReference>
<keyword evidence="5" id="KW-1185">Reference proteome</keyword>
<dbReference type="PRINTS" id="PR00977">
    <property type="entry name" value="SCYTLDPTASE"/>
</dbReference>
<evidence type="ECO:0000313" key="5">
    <source>
        <dbReference type="Proteomes" id="UP000240493"/>
    </source>
</evidence>
<gene>
    <name evidence="4" type="ORF">M441DRAFT_153417</name>
</gene>
<protein>
    <recommendedName>
        <fullName evidence="6">Aspergillopepsin</fullName>
    </recommendedName>
</protein>
<feature type="region of interest" description="Disordered" evidence="2">
    <location>
        <begin position="34"/>
        <end position="57"/>
    </location>
</feature>
<dbReference type="CDD" id="cd13426">
    <property type="entry name" value="Peptidase_G1"/>
    <property type="match status" value="1"/>
</dbReference>
<organism evidence="4 5">
    <name type="scientific">Trichoderma asperellum (strain ATCC 204424 / CBS 433.97 / NBRC 101777)</name>
    <dbReference type="NCBI Taxonomy" id="1042311"/>
    <lineage>
        <taxon>Eukaryota</taxon>
        <taxon>Fungi</taxon>
        <taxon>Dikarya</taxon>
        <taxon>Ascomycota</taxon>
        <taxon>Pezizomycotina</taxon>
        <taxon>Sordariomycetes</taxon>
        <taxon>Hypocreomycetidae</taxon>
        <taxon>Hypocreales</taxon>
        <taxon>Hypocreaceae</taxon>
        <taxon>Trichoderma</taxon>
    </lineage>
</organism>
<evidence type="ECO:0008006" key="6">
    <source>
        <dbReference type="Google" id="ProtNLM"/>
    </source>
</evidence>